<feature type="chain" id="PRO_5009314660" evidence="1">
    <location>
        <begin position="23"/>
        <end position="100"/>
    </location>
</feature>
<proteinExistence type="predicted"/>
<feature type="signal peptide" evidence="1">
    <location>
        <begin position="1"/>
        <end position="22"/>
    </location>
</feature>
<dbReference type="WBParaSite" id="L893_g5680.t1">
    <property type="protein sequence ID" value="L893_g5680.t1"/>
    <property type="gene ID" value="L893_g5680"/>
</dbReference>
<name>A0A1I8AHL3_9BILA</name>
<evidence type="ECO:0000256" key="1">
    <source>
        <dbReference type="SAM" id="SignalP"/>
    </source>
</evidence>
<accession>A0A1I8AHL3</accession>
<dbReference type="Proteomes" id="UP000095287">
    <property type="component" value="Unplaced"/>
</dbReference>
<organism evidence="2 3">
    <name type="scientific">Steinernema glaseri</name>
    <dbReference type="NCBI Taxonomy" id="37863"/>
    <lineage>
        <taxon>Eukaryota</taxon>
        <taxon>Metazoa</taxon>
        <taxon>Ecdysozoa</taxon>
        <taxon>Nematoda</taxon>
        <taxon>Chromadorea</taxon>
        <taxon>Rhabditida</taxon>
        <taxon>Tylenchina</taxon>
        <taxon>Panagrolaimomorpha</taxon>
        <taxon>Strongyloidoidea</taxon>
        <taxon>Steinernematidae</taxon>
        <taxon>Steinernema</taxon>
    </lineage>
</organism>
<dbReference type="AlphaFoldDB" id="A0A1I8AHL3"/>
<reference evidence="3" key="1">
    <citation type="submission" date="2016-11" db="UniProtKB">
        <authorList>
            <consortium name="WormBaseParasite"/>
        </authorList>
    </citation>
    <scope>IDENTIFICATION</scope>
</reference>
<evidence type="ECO:0000313" key="3">
    <source>
        <dbReference type="WBParaSite" id="L893_g5680.t1"/>
    </source>
</evidence>
<sequence length="100" mass="10571">MSSSMLVLFTLTTVILCALVTANPVNSSSDEVTGYFAQVNETDSSNVTQGNEADPKDLKTPILAILKDVKDITSRLARSSAPAPSHLTAAFVFTSVLLVL</sequence>
<protein>
    <submittedName>
        <fullName evidence="3">Secreted protein</fullName>
    </submittedName>
</protein>
<evidence type="ECO:0000313" key="2">
    <source>
        <dbReference type="Proteomes" id="UP000095287"/>
    </source>
</evidence>
<keyword evidence="2" id="KW-1185">Reference proteome</keyword>
<keyword evidence="1" id="KW-0732">Signal</keyword>